<dbReference type="GO" id="GO:0006355">
    <property type="term" value="P:regulation of DNA-templated transcription"/>
    <property type="evidence" value="ECO:0007669"/>
    <property type="project" value="InterPro"/>
</dbReference>
<dbReference type="AlphaFoldDB" id="A0A1H6F2X4"/>
<dbReference type="GO" id="GO:0003677">
    <property type="term" value="F:DNA binding"/>
    <property type="evidence" value="ECO:0007669"/>
    <property type="project" value="InterPro"/>
</dbReference>
<reference evidence="2 3" key="1">
    <citation type="submission" date="2016-10" db="EMBL/GenBank/DDBJ databases">
        <authorList>
            <person name="de Groot N.N."/>
        </authorList>
    </citation>
    <scope>NUCLEOTIDE SEQUENCE [LARGE SCALE GENOMIC DNA]</scope>
    <source>
        <strain evidence="2">MBHS1</strain>
    </source>
</reference>
<organism evidence="2 3">
    <name type="scientific">Candidatus Venteria ishoeyi</name>
    <dbReference type="NCBI Taxonomy" id="1899563"/>
    <lineage>
        <taxon>Bacteria</taxon>
        <taxon>Pseudomonadati</taxon>
        <taxon>Pseudomonadota</taxon>
        <taxon>Gammaproteobacteria</taxon>
        <taxon>Thiotrichales</taxon>
        <taxon>Thiotrichaceae</taxon>
        <taxon>Venteria</taxon>
    </lineage>
</organism>
<dbReference type="RefSeq" id="WP_103918559.1">
    <property type="nucleotide sequence ID" value="NZ_FMSV02000056.1"/>
</dbReference>
<gene>
    <name evidence="2" type="ORF">MBHS_00353</name>
</gene>
<proteinExistence type="predicted"/>
<dbReference type="EMBL" id="FMSV02000056">
    <property type="protein sequence ID" value="SEH04507.1"/>
    <property type="molecule type" value="Genomic_DNA"/>
</dbReference>
<protein>
    <recommendedName>
        <fullName evidence="1">HTH merR-type domain-containing protein</fullName>
    </recommendedName>
</protein>
<name>A0A1H6F2X4_9GAMM</name>
<feature type="domain" description="HTH merR-type" evidence="1">
    <location>
        <begin position="1"/>
        <end position="18"/>
    </location>
</feature>
<dbReference type="PROSITE" id="PS50937">
    <property type="entry name" value="HTH_MERR_2"/>
    <property type="match status" value="1"/>
</dbReference>
<dbReference type="InterPro" id="IPR000551">
    <property type="entry name" value="MerR-type_HTH_dom"/>
</dbReference>
<evidence type="ECO:0000313" key="2">
    <source>
        <dbReference type="EMBL" id="SEH04507.1"/>
    </source>
</evidence>
<sequence length="157" mass="18088">MKNLEGMSLQELAAYISNHLQQQKIPVVLVGGGCVSIYTQNQYQTQDIDFVEQYETRRSKLKSALEMIGFQEQARYFIHPTARYFLEFPKGPLAIGNQPIKQLHTIRTAQGELVLLTATDCIKEREFYNFRNLAGLFLHFLRCENSYIACYAPVFTP</sequence>
<evidence type="ECO:0000259" key="1">
    <source>
        <dbReference type="PROSITE" id="PS50937"/>
    </source>
</evidence>
<dbReference type="Proteomes" id="UP000236724">
    <property type="component" value="Unassembled WGS sequence"/>
</dbReference>
<keyword evidence="3" id="KW-1185">Reference proteome</keyword>
<evidence type="ECO:0000313" key="3">
    <source>
        <dbReference type="Proteomes" id="UP000236724"/>
    </source>
</evidence>
<accession>A0A1H6F2X4</accession>